<sequence>MQNRRAHMYEFQGRDWTELARAWGISLEHEDDELAARVRHYMRTHVSADATPDPAMVADLRRFVAGFCENAKERPDAPLWQGLRDIQHDLTFVQFCDVLLRHMWC</sequence>
<dbReference type="STRING" id="292459.STH1323"/>
<accession>Q67PT5</accession>
<dbReference type="Proteomes" id="UP000000417">
    <property type="component" value="Chromosome"/>
</dbReference>
<protein>
    <submittedName>
        <fullName evidence="1">Uncharacterized protein</fullName>
    </submittedName>
</protein>
<dbReference type="EMBL" id="AP006840">
    <property type="protein sequence ID" value="BAD40308.1"/>
    <property type="molecule type" value="Genomic_DNA"/>
</dbReference>
<proteinExistence type="predicted"/>
<dbReference type="HOGENOM" id="CLU_2235205_0_0_9"/>
<reference evidence="1 2" key="1">
    <citation type="journal article" date="2004" name="Nucleic Acids Res.">
        <title>Genome sequence of Symbiobacterium thermophilum, an uncultivable bacterium that depends on microbial commensalism.</title>
        <authorList>
            <person name="Ueda K."/>
            <person name="Yamashita A."/>
            <person name="Ishikawa J."/>
            <person name="Shimada M."/>
            <person name="Watsuji T."/>
            <person name="Morimura K."/>
            <person name="Ikeda H."/>
            <person name="Hattori M."/>
            <person name="Beppu T."/>
        </authorList>
    </citation>
    <scope>NUCLEOTIDE SEQUENCE [LARGE SCALE GENOMIC DNA]</scope>
    <source>
        <strain evidence="2">T / IAM 14863</strain>
    </source>
</reference>
<evidence type="ECO:0000313" key="1">
    <source>
        <dbReference type="EMBL" id="BAD40308.1"/>
    </source>
</evidence>
<gene>
    <name evidence="1" type="ordered locus">STH1323</name>
</gene>
<evidence type="ECO:0000313" key="2">
    <source>
        <dbReference type="Proteomes" id="UP000000417"/>
    </source>
</evidence>
<dbReference type="eggNOG" id="ENOG502ZFQS">
    <property type="taxonomic scope" value="Bacteria"/>
</dbReference>
<keyword evidence="2" id="KW-1185">Reference proteome</keyword>
<dbReference type="KEGG" id="sth:STH1323"/>
<dbReference type="AlphaFoldDB" id="Q67PT5"/>
<organism evidence="1 2">
    <name type="scientific">Symbiobacterium thermophilum (strain DSM 24528 / JCM 14929 / IAM 14863 / T)</name>
    <dbReference type="NCBI Taxonomy" id="292459"/>
    <lineage>
        <taxon>Bacteria</taxon>
        <taxon>Bacillati</taxon>
        <taxon>Bacillota</taxon>
        <taxon>Clostridia</taxon>
        <taxon>Eubacteriales</taxon>
        <taxon>Symbiobacteriaceae</taxon>
        <taxon>Symbiobacterium</taxon>
    </lineage>
</organism>
<name>Q67PT5_SYMTH</name>